<name>A0A915HMP1_ROMCU</name>
<keyword evidence="1" id="KW-1185">Reference proteome</keyword>
<evidence type="ECO:0000313" key="1">
    <source>
        <dbReference type="Proteomes" id="UP000887565"/>
    </source>
</evidence>
<dbReference type="AlphaFoldDB" id="A0A915HMP1"/>
<sequence>MEVHFAKPLVTDFTNQSTIGNSRHYQTDQLVSATPRITNHTDQLASATPRIIDTTSQVKMHRKTTGPSPARHHLYLDV</sequence>
<dbReference type="Proteomes" id="UP000887565">
    <property type="component" value="Unplaced"/>
</dbReference>
<dbReference type="WBParaSite" id="nRc.2.0.1.t02765-RA">
    <property type="protein sequence ID" value="nRc.2.0.1.t02765-RA"/>
    <property type="gene ID" value="nRc.2.0.1.g02765"/>
</dbReference>
<accession>A0A915HMP1</accession>
<evidence type="ECO:0000313" key="2">
    <source>
        <dbReference type="WBParaSite" id="nRc.2.0.1.t02765-RA"/>
    </source>
</evidence>
<protein>
    <submittedName>
        <fullName evidence="2">Uncharacterized protein</fullName>
    </submittedName>
</protein>
<reference evidence="2" key="1">
    <citation type="submission" date="2022-11" db="UniProtKB">
        <authorList>
            <consortium name="WormBaseParasite"/>
        </authorList>
    </citation>
    <scope>IDENTIFICATION</scope>
</reference>
<proteinExistence type="predicted"/>
<organism evidence="1 2">
    <name type="scientific">Romanomermis culicivorax</name>
    <name type="common">Nematode worm</name>
    <dbReference type="NCBI Taxonomy" id="13658"/>
    <lineage>
        <taxon>Eukaryota</taxon>
        <taxon>Metazoa</taxon>
        <taxon>Ecdysozoa</taxon>
        <taxon>Nematoda</taxon>
        <taxon>Enoplea</taxon>
        <taxon>Dorylaimia</taxon>
        <taxon>Mermithida</taxon>
        <taxon>Mermithoidea</taxon>
        <taxon>Mermithidae</taxon>
        <taxon>Romanomermis</taxon>
    </lineage>
</organism>